<dbReference type="InterPro" id="IPR029489">
    <property type="entry name" value="OGT/SEC/SPY_C"/>
</dbReference>
<evidence type="ECO:0000256" key="4">
    <source>
        <dbReference type="ARBA" id="ARBA00022737"/>
    </source>
</evidence>
<comment type="pathway">
    <text evidence="1">Protein modification; protein glycosylation.</text>
</comment>
<dbReference type="Pfam" id="PF13844">
    <property type="entry name" value="Glyco_transf_41"/>
    <property type="match status" value="2"/>
</dbReference>
<dbReference type="RefSeq" id="WP_194027887.1">
    <property type="nucleotide sequence ID" value="NZ_JADEWZ010000003.1"/>
</dbReference>
<feature type="domain" description="O-GlcNAc transferase C-terminal" evidence="6">
    <location>
        <begin position="536"/>
        <end position="724"/>
    </location>
</feature>
<dbReference type="Gene3D" id="3.40.50.11380">
    <property type="match status" value="1"/>
</dbReference>
<dbReference type="InterPro" id="IPR011990">
    <property type="entry name" value="TPR-like_helical_dom_sf"/>
</dbReference>
<protein>
    <submittedName>
        <fullName evidence="7">O-linked N-acetylglucosamine transferase, SPINDLY family protein</fullName>
    </submittedName>
</protein>
<sequence>MSTFSTAAEIDRAYHQGDYERAARLCEEAIAAAPEEKFLYWQLGLILLLQGQTVEAQTTWLMGMLDGEPEEVAAWNQEIVELLQQEAVRQENLKQDNLVWNIRQQIQEIAPKDINNLLHLVRHAIAQETYTGEILRELEIIELLQSNSSITVDFSLLAPTLWDILNYASFDPTSLEFAEASLTHAKKPPEIAALLDIFLAAAINIGHSRKRPDLAIHLCKFALQLDPDNLDAIGQLAVFYRNFEQFEQGIETAKLYASLVENLPDRVFAIKEVVCALMTTGGHWQEAYEVFQEQEKTVRSLVEQHPKNLSPIQISRLCNAYFFPPYFRDFPREDRTLLNQLVRLCHINAKSQYQEQIEKYARGHQQRLSQRKQTHRPLKIGYLSYCFKTHSVGWLARSLFEHHNREQFEIHAYMIVAPNSYDSLGEWYKTQVTKVEQSTDIFELAEAIYQDEIDILIELDSLTLDVACGVVTLKPAPIQVTWLGWDASGIPTIDYFIADPYVLPESAQEYYQEKIWRLPQTYIATDGFEVGLPTLRREQLEIESDAIVYYSAQKGYKRHIETIRLQMNILKAVPNSYFAIKGAARIEAVKSVFETVAEEEGVSKDRLRFLGVDYTEATHRANLGIADVVLDTYPYNGATTTMETLWMGIPLVTRVGEQFAARNSYTMMVNAGITEGIARTDEEYVEWGARLGKDEALRQKISWQLRKSRQSSPLWNGRQFAREMEKAYREMWIEYLKEP</sequence>
<dbReference type="EMBL" id="JADEWZ010000003">
    <property type="protein sequence ID" value="MBE9114795.1"/>
    <property type="molecule type" value="Genomic_DNA"/>
</dbReference>
<keyword evidence="5" id="KW-0802">TPR repeat</keyword>
<evidence type="ECO:0000313" key="7">
    <source>
        <dbReference type="EMBL" id="MBE9114795.1"/>
    </source>
</evidence>
<comment type="caution">
    <text evidence="7">The sequence shown here is derived from an EMBL/GenBank/DDBJ whole genome shotgun (WGS) entry which is preliminary data.</text>
</comment>
<dbReference type="Proteomes" id="UP000654482">
    <property type="component" value="Unassembled WGS sequence"/>
</dbReference>
<keyword evidence="8" id="KW-1185">Reference proteome</keyword>
<dbReference type="SUPFAM" id="SSF48452">
    <property type="entry name" value="TPR-like"/>
    <property type="match status" value="1"/>
</dbReference>
<dbReference type="GO" id="GO:0016757">
    <property type="term" value="F:glycosyltransferase activity"/>
    <property type="evidence" value="ECO:0007669"/>
    <property type="project" value="UniProtKB-KW"/>
</dbReference>
<organism evidence="7 8">
    <name type="scientific">Lusitaniella coriacea LEGE 07157</name>
    <dbReference type="NCBI Taxonomy" id="945747"/>
    <lineage>
        <taxon>Bacteria</taxon>
        <taxon>Bacillati</taxon>
        <taxon>Cyanobacteriota</taxon>
        <taxon>Cyanophyceae</taxon>
        <taxon>Spirulinales</taxon>
        <taxon>Lusitaniellaceae</taxon>
        <taxon>Lusitaniella</taxon>
    </lineage>
</organism>
<dbReference type="InterPro" id="IPR051939">
    <property type="entry name" value="Glycosyltr_41/O-GlcNAc_trsf"/>
</dbReference>
<gene>
    <name evidence="7" type="ORF">IQ249_02690</name>
</gene>
<evidence type="ECO:0000259" key="6">
    <source>
        <dbReference type="Pfam" id="PF13844"/>
    </source>
</evidence>
<evidence type="ECO:0000313" key="8">
    <source>
        <dbReference type="Proteomes" id="UP000654482"/>
    </source>
</evidence>
<dbReference type="PANTHER" id="PTHR44835">
    <property type="entry name" value="UDP-N-ACETYLGLUCOSAMINE--PEPTIDE N-ACETYLGLUCOSAMINYLTRANSFERASE SPINDLY-RELATED"/>
    <property type="match status" value="1"/>
</dbReference>
<dbReference type="PANTHER" id="PTHR44835:SF1">
    <property type="entry name" value="PROTEIN O-GLCNAC TRANSFERASE"/>
    <property type="match status" value="1"/>
</dbReference>
<dbReference type="Gene3D" id="1.25.40.10">
    <property type="entry name" value="Tetratricopeptide repeat domain"/>
    <property type="match status" value="2"/>
</dbReference>
<keyword evidence="3 7" id="KW-0808">Transferase</keyword>
<evidence type="ECO:0000256" key="5">
    <source>
        <dbReference type="ARBA" id="ARBA00022803"/>
    </source>
</evidence>
<proteinExistence type="predicted"/>
<evidence type="ECO:0000256" key="1">
    <source>
        <dbReference type="ARBA" id="ARBA00004922"/>
    </source>
</evidence>
<evidence type="ECO:0000256" key="2">
    <source>
        <dbReference type="ARBA" id="ARBA00022676"/>
    </source>
</evidence>
<name>A0A8J7B0C5_9CYAN</name>
<dbReference type="AlphaFoldDB" id="A0A8J7B0C5"/>
<evidence type="ECO:0000256" key="3">
    <source>
        <dbReference type="ARBA" id="ARBA00022679"/>
    </source>
</evidence>
<keyword evidence="2" id="KW-0328">Glycosyltransferase</keyword>
<keyword evidence="4" id="KW-0677">Repeat</keyword>
<feature type="domain" description="O-GlcNAc transferase C-terminal" evidence="6">
    <location>
        <begin position="369"/>
        <end position="526"/>
    </location>
</feature>
<accession>A0A8J7B0C5</accession>
<dbReference type="SUPFAM" id="SSF53756">
    <property type="entry name" value="UDP-Glycosyltransferase/glycogen phosphorylase"/>
    <property type="match status" value="1"/>
</dbReference>
<reference evidence="7" key="1">
    <citation type="submission" date="2020-10" db="EMBL/GenBank/DDBJ databases">
        <authorList>
            <person name="Castelo-Branco R."/>
            <person name="Eusebio N."/>
            <person name="Adriana R."/>
            <person name="Vieira A."/>
            <person name="Brugerolle De Fraissinette N."/>
            <person name="Rezende De Castro R."/>
            <person name="Schneider M.P."/>
            <person name="Vasconcelos V."/>
            <person name="Leao P.N."/>
        </authorList>
    </citation>
    <scope>NUCLEOTIDE SEQUENCE</scope>
    <source>
        <strain evidence="7">LEGE 07157</strain>
    </source>
</reference>
<dbReference type="Gene3D" id="3.40.50.2000">
    <property type="entry name" value="Glycogen Phosphorylase B"/>
    <property type="match status" value="1"/>
</dbReference>